<sequence>MLLTKTANVKWYYKTKEYYENKGYVFTKFNDIFEVSIEDLYEGSSVYVEYQCDFCGKKRNKVYKDYTDSKKNDFTNKDACRGCYPIRKEENMKIRQRKGILKRNDPYYWKFKENRLEELKLYIEKHGTLDSITMGEGIIINQQMNNYKDDLEEMVNELGYSLFDLVSRIPIGYYDDFNKLEKNILVLIEKYSRFPRLAECQNEGISQYIIDKHGGIDEIKRKMKYYDDTDLIDDRGWYNKSSYEYMVAQFLISYNIPYKREQYPFPNSEREFRSDFTLFPLNKEPIHVEVWGYNDKLDNDIEMEYSKRKKEKKELYEKYGVNLISIEKSIFKDTKYHQIIESLYIIFKDFLEIKYVHVEDAIIIPTNLISDEELFDKIMEYSDNDDCLPNTSRSFDKKGFGRLYKEIIKRYDSFSDFGKKFNMITFNEKMKNDKLNIQQFNI</sequence>
<gene>
    <name evidence="1" type="ORF">BAOM_3150</name>
</gene>
<evidence type="ECO:0000313" key="1">
    <source>
        <dbReference type="EMBL" id="AZV43759.1"/>
    </source>
</evidence>
<protein>
    <submittedName>
        <fullName evidence="1">Uncharacterized protein</fullName>
    </submittedName>
</protein>
<proteinExistence type="predicted"/>
<dbReference type="KEGG" id="pasa:BAOM_3150"/>
<dbReference type="RefSeq" id="WP_127760872.1">
    <property type="nucleotide sequence ID" value="NZ_CP026095.1"/>
</dbReference>
<dbReference type="OrthoDB" id="2943944at2"/>
<name>A0A3Q9RPH2_9BACI</name>
<dbReference type="EMBL" id="CP026095">
    <property type="protein sequence ID" value="AZV43759.1"/>
    <property type="molecule type" value="Genomic_DNA"/>
</dbReference>
<dbReference type="Proteomes" id="UP000283095">
    <property type="component" value="Chromosome"/>
</dbReference>
<organism evidence="1 2">
    <name type="scientific">Peribacillus asahii</name>
    <dbReference type="NCBI Taxonomy" id="228899"/>
    <lineage>
        <taxon>Bacteria</taxon>
        <taxon>Bacillati</taxon>
        <taxon>Bacillota</taxon>
        <taxon>Bacilli</taxon>
        <taxon>Bacillales</taxon>
        <taxon>Bacillaceae</taxon>
        <taxon>Peribacillus</taxon>
    </lineage>
</organism>
<reference evidence="1 2" key="1">
    <citation type="submission" date="2018-01" db="EMBL/GenBank/DDBJ databases">
        <title>Bacillus asahii Genome sequencing and assembly.</title>
        <authorList>
            <person name="Jiang H."/>
            <person name="Feng Y."/>
            <person name="Zhao F."/>
            <person name="Lin X."/>
        </authorList>
    </citation>
    <scope>NUCLEOTIDE SEQUENCE [LARGE SCALE GENOMIC DNA]</scope>
    <source>
        <strain evidence="1 2">OM18</strain>
    </source>
</reference>
<dbReference type="AlphaFoldDB" id="A0A3Q9RPH2"/>
<accession>A0A3Q9RPH2</accession>
<evidence type="ECO:0000313" key="2">
    <source>
        <dbReference type="Proteomes" id="UP000283095"/>
    </source>
</evidence>